<organism evidence="1">
    <name type="scientific">marine metagenome</name>
    <dbReference type="NCBI Taxonomy" id="408172"/>
    <lineage>
        <taxon>unclassified sequences</taxon>
        <taxon>metagenomes</taxon>
        <taxon>ecological metagenomes</taxon>
    </lineage>
</organism>
<sequence>MTADSTKYALARQEIELLCQKADDAEIEKSEALLALLVSVIEAYRESAGRDQAIDALKYELGDLSGSTDTTFVRSR</sequence>
<protein>
    <submittedName>
        <fullName evidence="1">Uncharacterized protein</fullName>
    </submittedName>
</protein>
<name>A0A381RHT0_9ZZZZ</name>
<dbReference type="EMBL" id="UINC01001925">
    <property type="protein sequence ID" value="SUZ90814.1"/>
    <property type="molecule type" value="Genomic_DNA"/>
</dbReference>
<proteinExistence type="predicted"/>
<accession>A0A381RHT0</accession>
<dbReference type="AlphaFoldDB" id="A0A381RHT0"/>
<gene>
    <name evidence="1" type="ORF">METZ01_LOCUS43668</name>
</gene>
<evidence type="ECO:0000313" key="1">
    <source>
        <dbReference type="EMBL" id="SUZ90814.1"/>
    </source>
</evidence>
<reference evidence="1" key="1">
    <citation type="submission" date="2018-05" db="EMBL/GenBank/DDBJ databases">
        <authorList>
            <person name="Lanie J.A."/>
            <person name="Ng W.-L."/>
            <person name="Kazmierczak K.M."/>
            <person name="Andrzejewski T.M."/>
            <person name="Davidsen T.M."/>
            <person name="Wayne K.J."/>
            <person name="Tettelin H."/>
            <person name="Glass J.I."/>
            <person name="Rusch D."/>
            <person name="Podicherti R."/>
            <person name="Tsui H.-C.T."/>
            <person name="Winkler M.E."/>
        </authorList>
    </citation>
    <scope>NUCLEOTIDE SEQUENCE</scope>
</reference>